<reference evidence="17" key="2">
    <citation type="journal article" date="2020" name="Antonie Van Leeuwenhoek">
        <title>Labilibaculum antarcticum sp. nov., a novel facultative anaerobic, psychrotorelant bacterium isolated from marine sediment of Antarctica.</title>
        <authorList>
            <person name="Watanabe M."/>
            <person name="Kojima H."/>
            <person name="Fukui M."/>
        </authorList>
    </citation>
    <scope>NUCLEOTIDE SEQUENCE [LARGE SCALE GENOMIC DNA]</scope>
    <source>
        <strain evidence="17">SPP2</strain>
    </source>
</reference>
<keyword evidence="5" id="KW-0808">Transferase</keyword>
<dbReference type="InterPro" id="IPR011006">
    <property type="entry name" value="CheY-like_superfamily"/>
</dbReference>
<feature type="modified residue" description="4-aspartylphosphate" evidence="13">
    <location>
        <position position="54"/>
    </location>
</feature>
<dbReference type="SUPFAM" id="SSF52172">
    <property type="entry name" value="CheY-like"/>
    <property type="match status" value="2"/>
</dbReference>
<evidence type="ECO:0000256" key="3">
    <source>
        <dbReference type="ARBA" id="ARBA00012438"/>
    </source>
</evidence>
<dbReference type="InterPro" id="IPR004358">
    <property type="entry name" value="Sig_transdc_His_kin-like_C"/>
</dbReference>
<dbReference type="SMART" id="SM00388">
    <property type="entry name" value="HisKA"/>
    <property type="match status" value="1"/>
</dbReference>
<evidence type="ECO:0000256" key="11">
    <source>
        <dbReference type="ARBA" id="ARBA00023012"/>
    </source>
</evidence>
<dbReference type="CDD" id="cd00082">
    <property type="entry name" value="HisKA"/>
    <property type="match status" value="1"/>
</dbReference>
<dbReference type="InterPro" id="IPR003661">
    <property type="entry name" value="HisK_dim/P_dom"/>
</dbReference>
<keyword evidence="6" id="KW-0812">Transmembrane</keyword>
<keyword evidence="9" id="KW-0067">ATP-binding</keyword>
<name>A0A1Y1CGS0_9BACT</name>
<dbReference type="PRINTS" id="PR00344">
    <property type="entry name" value="BCTRLSENSOR"/>
</dbReference>
<dbReference type="FunFam" id="1.10.287.130:FF:000004">
    <property type="entry name" value="Ethylene receptor 1"/>
    <property type="match status" value="1"/>
</dbReference>
<dbReference type="KEGG" id="mbas:ALGA_0833"/>
<dbReference type="PROSITE" id="PS50109">
    <property type="entry name" value="HIS_KIN"/>
    <property type="match status" value="1"/>
</dbReference>
<keyword evidence="17" id="KW-1185">Reference proteome</keyword>
<dbReference type="InterPro" id="IPR003594">
    <property type="entry name" value="HATPase_dom"/>
</dbReference>
<dbReference type="SMART" id="SM00387">
    <property type="entry name" value="HATPase_c"/>
    <property type="match status" value="1"/>
</dbReference>
<feature type="domain" description="Histidine kinase" evidence="14">
    <location>
        <begin position="165"/>
        <end position="386"/>
    </location>
</feature>
<evidence type="ECO:0000256" key="1">
    <source>
        <dbReference type="ARBA" id="ARBA00000085"/>
    </source>
</evidence>
<dbReference type="EC" id="2.7.13.3" evidence="3"/>
<evidence type="ECO:0000256" key="6">
    <source>
        <dbReference type="ARBA" id="ARBA00022692"/>
    </source>
</evidence>
<protein>
    <recommendedName>
        <fullName evidence="3">histidine kinase</fullName>
        <ecNumber evidence="3">2.7.13.3</ecNumber>
    </recommendedName>
</protein>
<feature type="domain" description="Response regulatory" evidence="15">
    <location>
        <begin position="5"/>
        <end position="122"/>
    </location>
</feature>
<keyword evidence="10" id="KW-1133">Transmembrane helix</keyword>
<dbReference type="FunFam" id="3.30.565.10:FF:000010">
    <property type="entry name" value="Sensor histidine kinase RcsC"/>
    <property type="match status" value="1"/>
</dbReference>
<dbReference type="CDD" id="cd16922">
    <property type="entry name" value="HATPase_EvgS-ArcB-TorS-like"/>
    <property type="match status" value="1"/>
</dbReference>
<keyword evidence="8" id="KW-0418">Kinase</keyword>
<evidence type="ECO:0000256" key="10">
    <source>
        <dbReference type="ARBA" id="ARBA00022989"/>
    </source>
</evidence>
<evidence type="ECO:0000256" key="2">
    <source>
        <dbReference type="ARBA" id="ARBA00004370"/>
    </source>
</evidence>
<evidence type="ECO:0000259" key="15">
    <source>
        <dbReference type="PROSITE" id="PS50110"/>
    </source>
</evidence>
<dbReference type="Gene3D" id="1.10.287.130">
    <property type="match status" value="1"/>
</dbReference>
<reference evidence="16 17" key="1">
    <citation type="journal article" date="2018" name="Mar. Genomics">
        <title>Complete genome sequence of Marinifilaceae bacterium strain SPP2, isolated from the Antarctic marine sediment.</title>
        <authorList>
            <person name="Watanabe M."/>
            <person name="Kojima H."/>
            <person name="Fukui M."/>
        </authorList>
    </citation>
    <scope>NUCLEOTIDE SEQUENCE [LARGE SCALE GENOMIC DNA]</scope>
    <source>
        <strain evidence="16 17">SPP2</strain>
    </source>
</reference>
<dbReference type="RefSeq" id="WP_096428147.1">
    <property type="nucleotide sequence ID" value="NZ_AP018042.1"/>
</dbReference>
<dbReference type="Pfam" id="PF00512">
    <property type="entry name" value="HisKA"/>
    <property type="match status" value="1"/>
</dbReference>
<dbReference type="InterPro" id="IPR001789">
    <property type="entry name" value="Sig_transdc_resp-reg_receiver"/>
</dbReference>
<evidence type="ECO:0000256" key="4">
    <source>
        <dbReference type="ARBA" id="ARBA00022553"/>
    </source>
</evidence>
<evidence type="ECO:0000259" key="14">
    <source>
        <dbReference type="PROSITE" id="PS50109"/>
    </source>
</evidence>
<evidence type="ECO:0000256" key="7">
    <source>
        <dbReference type="ARBA" id="ARBA00022741"/>
    </source>
</evidence>
<dbReference type="Pfam" id="PF00072">
    <property type="entry name" value="Response_reg"/>
    <property type="match status" value="2"/>
</dbReference>
<dbReference type="SMART" id="SM00448">
    <property type="entry name" value="REC"/>
    <property type="match status" value="2"/>
</dbReference>
<dbReference type="EMBL" id="AP018042">
    <property type="protein sequence ID" value="BAX79222.1"/>
    <property type="molecule type" value="Genomic_DNA"/>
</dbReference>
<accession>A0A1Y1CGS0</accession>
<dbReference type="Gene3D" id="3.40.50.2300">
    <property type="match status" value="2"/>
</dbReference>
<evidence type="ECO:0000313" key="16">
    <source>
        <dbReference type="EMBL" id="BAX79222.1"/>
    </source>
</evidence>
<dbReference type="Gene3D" id="3.30.565.10">
    <property type="entry name" value="Histidine kinase-like ATPase, C-terminal domain"/>
    <property type="match status" value="1"/>
</dbReference>
<dbReference type="PROSITE" id="PS50110">
    <property type="entry name" value="RESPONSE_REGULATORY"/>
    <property type="match status" value="2"/>
</dbReference>
<keyword evidence="12" id="KW-0472">Membrane</keyword>
<feature type="domain" description="Response regulatory" evidence="15">
    <location>
        <begin position="406"/>
        <end position="526"/>
    </location>
</feature>
<dbReference type="CDD" id="cd17546">
    <property type="entry name" value="REC_hyHK_CKI1_RcsC-like"/>
    <property type="match status" value="1"/>
</dbReference>
<keyword evidence="11" id="KW-0902">Two-component regulatory system</keyword>
<evidence type="ECO:0000256" key="13">
    <source>
        <dbReference type="PROSITE-ProRule" id="PRU00169"/>
    </source>
</evidence>
<dbReference type="InterPro" id="IPR005467">
    <property type="entry name" value="His_kinase_dom"/>
</dbReference>
<dbReference type="InterPro" id="IPR036890">
    <property type="entry name" value="HATPase_C_sf"/>
</dbReference>
<evidence type="ECO:0000256" key="5">
    <source>
        <dbReference type="ARBA" id="ARBA00022679"/>
    </source>
</evidence>
<dbReference type="GO" id="GO:0000155">
    <property type="term" value="F:phosphorelay sensor kinase activity"/>
    <property type="evidence" value="ECO:0007669"/>
    <property type="project" value="InterPro"/>
</dbReference>
<evidence type="ECO:0000256" key="8">
    <source>
        <dbReference type="ARBA" id="ARBA00022777"/>
    </source>
</evidence>
<proteinExistence type="predicted"/>
<dbReference type="OrthoDB" id="9796457at2"/>
<dbReference type="Proteomes" id="UP000218267">
    <property type="component" value="Chromosome"/>
</dbReference>
<evidence type="ECO:0000313" key="17">
    <source>
        <dbReference type="Proteomes" id="UP000218267"/>
    </source>
</evidence>
<dbReference type="GO" id="GO:0016020">
    <property type="term" value="C:membrane"/>
    <property type="evidence" value="ECO:0007669"/>
    <property type="project" value="UniProtKB-SubCell"/>
</dbReference>
<feature type="modified residue" description="4-aspartylphosphate" evidence="13">
    <location>
        <position position="455"/>
    </location>
</feature>
<dbReference type="PANTHER" id="PTHR45339">
    <property type="entry name" value="HYBRID SIGNAL TRANSDUCTION HISTIDINE KINASE J"/>
    <property type="match status" value="1"/>
</dbReference>
<dbReference type="SUPFAM" id="SSF55874">
    <property type="entry name" value="ATPase domain of HSP90 chaperone/DNA topoisomerase II/histidine kinase"/>
    <property type="match status" value="1"/>
</dbReference>
<dbReference type="Pfam" id="PF02518">
    <property type="entry name" value="HATPase_c"/>
    <property type="match status" value="1"/>
</dbReference>
<comment type="subcellular location">
    <subcellularLocation>
        <location evidence="2">Membrane</location>
    </subcellularLocation>
</comment>
<evidence type="ECO:0000256" key="9">
    <source>
        <dbReference type="ARBA" id="ARBA00022840"/>
    </source>
</evidence>
<comment type="catalytic activity">
    <reaction evidence="1">
        <text>ATP + protein L-histidine = ADP + protein N-phospho-L-histidine.</text>
        <dbReference type="EC" id="2.7.13.3"/>
    </reaction>
</comment>
<sequence>MKRDKILIVDDKEENLISLERILSDFHVEFVRASSGEDALKHTLKDEFAMAILDVQMPGMDGYETLELMRQRKKTKLLPVIFVSAIHQSDLHIIKGIETGAVDFIPKPIIPEVLKGKVSVFLDLYRQRKELDLLLVYLEKKNEELIIERNKAEEATKSKSLFLANMSHEIRSPMNGILGLSKLLQQSNLDSEQKDMLDVMARSGENLIQIINDILDYSKIEAGQIEIENIDFDIRKVTDTIFHLLNYKAIERDVDFKIEVDEIIPENLIGDSFRLNQILMNLANNALKFTQNGYVTLSVKCIEKTKEQVSLFFSVKDSGIGISKDAQTKLFREFTQSDKSITREYGGTGLGLAISKNLTQLMGGKIIVESELGIGSEFMFELRFGHKEKQINMIEDQDIKPPYNLSILVAEDNPINQKVVMLTLRMMGLTCDIAKNGVEALEMYKKDRHQVILMDMQMPVLDGISATEKIRSFEKSETIEEPTYIVALTANAFIEDKQRCLEAGMNDFLSKPFKEDGLRKILNEASKSLAL</sequence>
<gene>
    <name evidence="16" type="ORF">ALGA_0833</name>
</gene>
<keyword evidence="4 13" id="KW-0597">Phosphoprotein</keyword>
<keyword evidence="7" id="KW-0547">Nucleotide-binding</keyword>
<organism evidence="16 17">
    <name type="scientific">Labilibaculum antarcticum</name>
    <dbReference type="NCBI Taxonomy" id="1717717"/>
    <lineage>
        <taxon>Bacteria</taxon>
        <taxon>Pseudomonadati</taxon>
        <taxon>Bacteroidota</taxon>
        <taxon>Bacteroidia</taxon>
        <taxon>Marinilabiliales</taxon>
        <taxon>Marinifilaceae</taxon>
        <taxon>Labilibaculum</taxon>
    </lineage>
</organism>
<evidence type="ECO:0000256" key="12">
    <source>
        <dbReference type="ARBA" id="ARBA00023136"/>
    </source>
</evidence>
<dbReference type="AlphaFoldDB" id="A0A1Y1CGS0"/>
<dbReference type="PANTHER" id="PTHR45339:SF1">
    <property type="entry name" value="HYBRID SIGNAL TRANSDUCTION HISTIDINE KINASE J"/>
    <property type="match status" value="1"/>
</dbReference>
<dbReference type="GO" id="GO:0005524">
    <property type="term" value="F:ATP binding"/>
    <property type="evidence" value="ECO:0007669"/>
    <property type="project" value="UniProtKB-KW"/>
</dbReference>